<dbReference type="Proteomes" id="UP000263928">
    <property type="component" value="Unassembled WGS sequence"/>
</dbReference>
<evidence type="ECO:0000256" key="2">
    <source>
        <dbReference type="ARBA" id="ARBA00001974"/>
    </source>
</evidence>
<evidence type="ECO:0000256" key="4">
    <source>
        <dbReference type="ARBA" id="ARBA00004744"/>
    </source>
</evidence>
<evidence type="ECO:0000256" key="12">
    <source>
        <dbReference type="RuleBase" id="RU364052"/>
    </source>
</evidence>
<dbReference type="InterPro" id="IPR002937">
    <property type="entry name" value="Amino_oxidase"/>
</dbReference>
<dbReference type="Pfam" id="PF01593">
    <property type="entry name" value="Amino_oxidase"/>
    <property type="match status" value="1"/>
</dbReference>
<dbReference type="Gene3D" id="1.10.3110.10">
    <property type="entry name" value="protoporphyrinogen ix oxidase, domain 3"/>
    <property type="match status" value="1"/>
</dbReference>
<evidence type="ECO:0000256" key="9">
    <source>
        <dbReference type="ARBA" id="ARBA00022827"/>
    </source>
</evidence>
<dbReference type="OrthoDB" id="4496419at2"/>
<proteinExistence type="inferred from homology"/>
<dbReference type="Gene3D" id="3.90.660.20">
    <property type="entry name" value="Protoporphyrinogen oxidase, mitochondrial, domain 2"/>
    <property type="match status" value="1"/>
</dbReference>
<evidence type="ECO:0000256" key="10">
    <source>
        <dbReference type="ARBA" id="ARBA00023002"/>
    </source>
</evidence>
<dbReference type="GO" id="GO:0005737">
    <property type="term" value="C:cytoplasm"/>
    <property type="evidence" value="ECO:0007669"/>
    <property type="project" value="UniProtKB-SubCell"/>
</dbReference>
<comment type="similarity">
    <text evidence="5 12">Belongs to the protoporphyrinogen/coproporphyrinogen oxidase family. Coproporphyrinogen III oxidase subfamily.</text>
</comment>
<organism evidence="16 17">
    <name type="scientific">Propionibacterium australiense</name>
    <dbReference type="NCBI Taxonomy" id="119981"/>
    <lineage>
        <taxon>Bacteria</taxon>
        <taxon>Bacillati</taxon>
        <taxon>Actinomycetota</taxon>
        <taxon>Actinomycetes</taxon>
        <taxon>Propionibacteriales</taxon>
        <taxon>Propionibacteriaceae</taxon>
        <taxon>Propionibacterium</taxon>
    </lineage>
</organism>
<dbReference type="InterPro" id="IPR050464">
    <property type="entry name" value="Zeta_carotene_desat/Oxidored"/>
</dbReference>
<dbReference type="PANTHER" id="PTHR42923:SF3">
    <property type="entry name" value="PROTOPORPHYRINOGEN OXIDASE"/>
    <property type="match status" value="1"/>
</dbReference>
<comment type="catalytic activity">
    <reaction evidence="1">
        <text>coproporphyrinogen III + 3 O2 = coproporphyrin III + 3 H2O2</text>
        <dbReference type="Rhea" id="RHEA:43436"/>
        <dbReference type="ChEBI" id="CHEBI:15379"/>
        <dbReference type="ChEBI" id="CHEBI:16240"/>
        <dbReference type="ChEBI" id="CHEBI:57309"/>
        <dbReference type="ChEBI" id="CHEBI:131725"/>
        <dbReference type="EC" id="1.3.3.15"/>
    </reaction>
    <physiologicalReaction direction="left-to-right" evidence="1">
        <dbReference type="Rhea" id="RHEA:43437"/>
    </physiologicalReaction>
</comment>
<reference evidence="15 18" key="3">
    <citation type="submission" date="2018-10" db="EMBL/GenBank/DDBJ databases">
        <title>Propionibacterium australiense Genome Sequencing and Assembly.</title>
        <authorList>
            <person name="Bernier A.-M."/>
            <person name="Bernard K."/>
        </authorList>
    </citation>
    <scope>NUCLEOTIDE SEQUENCE [LARGE SCALE GENOMIC DNA]</scope>
    <source>
        <strain evidence="15 18">NML98A078</strain>
    </source>
</reference>
<evidence type="ECO:0000256" key="8">
    <source>
        <dbReference type="ARBA" id="ARBA00022630"/>
    </source>
</evidence>
<reference evidence="16" key="1">
    <citation type="submission" date="2018-08" db="EMBL/GenBank/DDBJ databases">
        <authorList>
            <person name="Ferrada E.E."/>
            <person name="Latorre B.A."/>
        </authorList>
    </citation>
    <scope>NUCLEOTIDE SEQUENCE [LARGE SCALE GENOMIC DNA]</scope>
    <source>
        <strain evidence="16">Propionibacterium_australiense1</strain>
    </source>
</reference>
<dbReference type="EMBL" id="UNQJ01000004">
    <property type="protein sequence ID" value="SYZ32972.1"/>
    <property type="molecule type" value="Genomic_DNA"/>
</dbReference>
<dbReference type="SUPFAM" id="SSF54373">
    <property type="entry name" value="FAD-linked reductases, C-terminal domain"/>
    <property type="match status" value="1"/>
</dbReference>
<keyword evidence="8 12" id="KW-0285">Flavoprotein</keyword>
<dbReference type="Gene3D" id="3.50.50.60">
    <property type="entry name" value="FAD/NAD(P)-binding domain"/>
    <property type="match status" value="1"/>
</dbReference>
<dbReference type="AlphaFoldDB" id="A0A383S5Y2"/>
<dbReference type="SUPFAM" id="SSF51905">
    <property type="entry name" value="FAD/NAD(P)-binding domain"/>
    <property type="match status" value="1"/>
</dbReference>
<dbReference type="GO" id="GO:0006783">
    <property type="term" value="P:heme biosynthetic process"/>
    <property type="evidence" value="ECO:0007669"/>
    <property type="project" value="UniProtKB-UniRule"/>
</dbReference>
<keyword evidence="10 12" id="KW-0560">Oxidoreductase</keyword>
<keyword evidence="17" id="KW-1185">Reference proteome</keyword>
<dbReference type="EC" id="1.3.3.15" evidence="6 12"/>
<evidence type="ECO:0000259" key="14">
    <source>
        <dbReference type="Pfam" id="PF01593"/>
    </source>
</evidence>
<protein>
    <recommendedName>
        <fullName evidence="7 12">Coproporphyrinogen III oxidase</fullName>
        <ecNumber evidence="6 12">1.3.3.15</ecNumber>
    </recommendedName>
</protein>
<dbReference type="GO" id="GO:0004729">
    <property type="term" value="F:oxygen-dependent protoporphyrinogen oxidase activity"/>
    <property type="evidence" value="ECO:0007669"/>
    <property type="project" value="UniProtKB-UniRule"/>
</dbReference>
<dbReference type="UniPathway" id="UPA00252"/>
<dbReference type="InterPro" id="IPR004572">
    <property type="entry name" value="Protoporphyrinogen_oxidase"/>
</dbReference>
<gene>
    <name evidence="15" type="primary">hemG</name>
    <name evidence="15" type="ORF">D7U36_04265</name>
    <name evidence="16" type="ORF">PROPAUS_0883</name>
</gene>
<evidence type="ECO:0000256" key="3">
    <source>
        <dbReference type="ARBA" id="ARBA00002185"/>
    </source>
</evidence>
<dbReference type="Proteomes" id="UP000279336">
    <property type="component" value="Unassembled WGS sequence"/>
</dbReference>
<keyword evidence="11 12" id="KW-0350">Heme biosynthesis</keyword>
<evidence type="ECO:0000256" key="7">
    <source>
        <dbReference type="ARBA" id="ARBA00019046"/>
    </source>
</evidence>
<evidence type="ECO:0000313" key="18">
    <source>
        <dbReference type="Proteomes" id="UP000279336"/>
    </source>
</evidence>
<evidence type="ECO:0000313" key="16">
    <source>
        <dbReference type="EMBL" id="SYZ32972.1"/>
    </source>
</evidence>
<dbReference type="PANTHER" id="PTHR42923">
    <property type="entry name" value="PROTOPORPHYRINOGEN OXIDASE"/>
    <property type="match status" value="1"/>
</dbReference>
<comment type="pathway">
    <text evidence="4 12">Porphyrin-containing compound metabolism; protoheme biosynthesis.</text>
</comment>
<dbReference type="RefSeq" id="WP_119161344.1">
    <property type="nucleotide sequence ID" value="NZ_LR134442.1"/>
</dbReference>
<dbReference type="InterPro" id="IPR036188">
    <property type="entry name" value="FAD/NAD-bd_sf"/>
</dbReference>
<evidence type="ECO:0000256" key="1">
    <source>
        <dbReference type="ARBA" id="ARBA00001755"/>
    </source>
</evidence>
<comment type="cofactor">
    <cofactor evidence="2 12">
        <name>FAD</name>
        <dbReference type="ChEBI" id="CHEBI:57692"/>
    </cofactor>
</comment>
<evidence type="ECO:0000256" key="6">
    <source>
        <dbReference type="ARBA" id="ARBA00012402"/>
    </source>
</evidence>
<comment type="function">
    <text evidence="3 12">Involved in coproporphyrin-dependent heme b biosynthesis. Catalyzes the oxidation of coproporphyrinogen III to coproporphyrin III.</text>
</comment>
<dbReference type="NCBIfam" id="TIGR00562">
    <property type="entry name" value="proto_IX_ox"/>
    <property type="match status" value="1"/>
</dbReference>
<evidence type="ECO:0000256" key="13">
    <source>
        <dbReference type="SAM" id="MobiDB-lite"/>
    </source>
</evidence>
<accession>A0A383S5Y2</accession>
<evidence type="ECO:0000313" key="17">
    <source>
        <dbReference type="Proteomes" id="UP000263928"/>
    </source>
</evidence>
<dbReference type="EMBL" id="RCIW01000005">
    <property type="protein sequence ID" value="RLP11336.1"/>
    <property type="molecule type" value="Genomic_DNA"/>
</dbReference>
<evidence type="ECO:0000256" key="5">
    <source>
        <dbReference type="ARBA" id="ARBA00008310"/>
    </source>
</evidence>
<reference evidence="17" key="2">
    <citation type="submission" date="2018-08" db="EMBL/GenBank/DDBJ databases">
        <authorList>
            <person name="Hornung B."/>
        </authorList>
    </citation>
    <scope>NUCLEOTIDE SEQUENCE [LARGE SCALE GENOMIC DNA]</scope>
</reference>
<keyword evidence="9 12" id="KW-0274">FAD</keyword>
<keyword evidence="12" id="KW-0963">Cytoplasm</keyword>
<name>A0A383S5Y2_9ACTN</name>
<evidence type="ECO:0000313" key="15">
    <source>
        <dbReference type="EMBL" id="RLP11336.1"/>
    </source>
</evidence>
<evidence type="ECO:0000256" key="11">
    <source>
        <dbReference type="ARBA" id="ARBA00023133"/>
    </source>
</evidence>
<sequence length="496" mass="51142">MSQGAPGGCPGPRLVVVGGGLAGLAAAWQGACRGAHVTVLEASGRLGGKIRTTRRDGFVVEAGPDSYVAYKPALAQLLDELGIADEVIAPGDARRVALLSRGALRPMPAGMGMVLPTRLWPFVTTGVLSWPDKIRAGLDLLMPRRLEDGTDVSIGAFLRARLGDGIVDRYAEVMVGGIYGAAIDELSLDAVLPSLRQNEQDHRSLMLASLAQGRRAHAAGAATPGATGSPFRTLTGGLGRVIEVLAARLTERGAELRTGATAARLTDAGVELADGGLVAADAVVLAGGAACSAQLLAEPAPAAAAALDEIPLASTTVVSLGFRAADFDRVPDSQGWLVADPGPISGVTTSSVKYAGRAPDGQVLVRVFVPDKRGPLTNAPDEQLLAGVLGHVRPLLGVHGEPTLTRIDRWHAVMPKYTVGHLDRAAAVDGELARRRPTWAVAGSALHGVGLPECVADGRRRADAVLDAAAARRSSCEAPAMGDAHPRNPVNEGVTR</sequence>
<feature type="region of interest" description="Disordered" evidence="13">
    <location>
        <begin position="475"/>
        <end position="496"/>
    </location>
</feature>
<feature type="domain" description="Amine oxidase" evidence="14">
    <location>
        <begin position="21"/>
        <end position="466"/>
    </location>
</feature>
<comment type="subcellular location">
    <subcellularLocation>
        <location evidence="12">Cytoplasm</location>
    </subcellularLocation>
</comment>